<keyword evidence="2 6" id="KW-0698">rRNA processing</keyword>
<dbReference type="CDD" id="cd02440">
    <property type="entry name" value="AdoMet_MTases"/>
    <property type="match status" value="1"/>
</dbReference>
<dbReference type="EC" id="2.1.1.170" evidence="6"/>
<dbReference type="PANTHER" id="PTHR31760:SF0">
    <property type="entry name" value="S-ADENOSYL-L-METHIONINE-DEPENDENT METHYLTRANSFERASES SUPERFAMILY PROTEIN"/>
    <property type="match status" value="1"/>
</dbReference>
<name>A0A849P6C5_9BURK</name>
<feature type="binding site" evidence="6">
    <location>
        <position position="89"/>
    </location>
    <ligand>
        <name>S-adenosyl-L-methionine</name>
        <dbReference type="ChEBI" id="CHEBI:59789"/>
    </ligand>
</feature>
<gene>
    <name evidence="6 7" type="primary">rsmG</name>
    <name evidence="7" type="ORF">HKX39_08255</name>
</gene>
<dbReference type="SUPFAM" id="SSF53335">
    <property type="entry name" value="S-adenosyl-L-methionine-dependent methyltransferases"/>
    <property type="match status" value="1"/>
</dbReference>
<comment type="caution">
    <text evidence="6">Lacks conserved residue(s) required for the propagation of feature annotation.</text>
</comment>
<proteinExistence type="inferred from homology"/>
<dbReference type="AlphaFoldDB" id="A0A849P6C5"/>
<dbReference type="NCBIfam" id="TIGR00138">
    <property type="entry name" value="rsmG_gidB"/>
    <property type="match status" value="1"/>
</dbReference>
<dbReference type="PIRSF" id="PIRSF003078">
    <property type="entry name" value="GidB"/>
    <property type="match status" value="1"/>
</dbReference>
<comment type="similarity">
    <text evidence="6">Belongs to the methyltransferase superfamily. RNA methyltransferase RsmG family.</text>
</comment>
<protein>
    <recommendedName>
        <fullName evidence="6">Ribosomal RNA small subunit methyltransferase G</fullName>
        <ecNumber evidence="6">2.1.1.170</ecNumber>
    </recommendedName>
    <alternativeName>
        <fullName evidence="6">16S rRNA 7-methylguanosine methyltransferase</fullName>
        <shortName evidence="6">16S rRNA m7G methyltransferase</shortName>
    </alternativeName>
</protein>
<dbReference type="EMBL" id="JABGBN010000007">
    <property type="protein sequence ID" value="NOL52151.1"/>
    <property type="molecule type" value="Genomic_DNA"/>
</dbReference>
<reference evidence="7 8" key="1">
    <citation type="submission" date="2020-05" db="EMBL/GenBank/DDBJ databases">
        <authorList>
            <person name="Niu N."/>
        </authorList>
    </citation>
    <scope>NUCLEOTIDE SEQUENCE [LARGE SCALE GENOMIC DNA]</scope>
    <source>
        <strain evidence="7 8">3340-03</strain>
    </source>
</reference>
<comment type="subcellular location">
    <subcellularLocation>
        <location evidence="6">Cytoplasm</location>
    </subcellularLocation>
</comment>
<dbReference type="GO" id="GO:0005829">
    <property type="term" value="C:cytosol"/>
    <property type="evidence" value="ECO:0007669"/>
    <property type="project" value="TreeGrafter"/>
</dbReference>
<keyword evidence="8" id="KW-1185">Reference proteome</keyword>
<dbReference type="HAMAP" id="MF_00074">
    <property type="entry name" value="16SrRNA_methyltr_G"/>
    <property type="match status" value="1"/>
</dbReference>
<dbReference type="Pfam" id="PF02527">
    <property type="entry name" value="GidB"/>
    <property type="match status" value="1"/>
</dbReference>
<evidence type="ECO:0000256" key="5">
    <source>
        <dbReference type="ARBA" id="ARBA00022691"/>
    </source>
</evidence>
<dbReference type="InterPro" id="IPR003682">
    <property type="entry name" value="rRNA_ssu_MeTfrase_G"/>
</dbReference>
<dbReference type="RefSeq" id="WP_171680949.1">
    <property type="nucleotide sequence ID" value="NZ_JABGBN010000007.1"/>
</dbReference>
<organism evidence="7 8">
    <name type="scientific">Pelistega suis</name>
    <dbReference type="NCBI Taxonomy" id="1631957"/>
    <lineage>
        <taxon>Bacteria</taxon>
        <taxon>Pseudomonadati</taxon>
        <taxon>Pseudomonadota</taxon>
        <taxon>Betaproteobacteria</taxon>
        <taxon>Burkholderiales</taxon>
        <taxon>Alcaligenaceae</taxon>
        <taxon>Pelistega</taxon>
    </lineage>
</organism>
<evidence type="ECO:0000256" key="1">
    <source>
        <dbReference type="ARBA" id="ARBA00022490"/>
    </source>
</evidence>
<dbReference type="InterPro" id="IPR029063">
    <property type="entry name" value="SAM-dependent_MTases_sf"/>
</dbReference>
<dbReference type="Proteomes" id="UP000537862">
    <property type="component" value="Unassembled WGS sequence"/>
</dbReference>
<sequence>MDATIGAKLVEGVNVLGLQVTSGQLQSLLSYMDLLKRWNKTYNLTALKTDEQILAHHILDSLAVIIPLRERFASLETLRGLDVGSGGGLPGVVLAIMNPNWQITCIDAVEKKTAFIMQVAGVLGLKNLKSKHTRIEAYDIEPVDMVISRAFASLADFANLAGQHVAATGSLVAMKGHYLEDEVQELNAQSNWRVEQYLPITVPQLDAERCLIYLKPNTKGN</sequence>
<dbReference type="Gene3D" id="3.40.50.150">
    <property type="entry name" value="Vaccinia Virus protein VP39"/>
    <property type="match status" value="1"/>
</dbReference>
<feature type="binding site" evidence="6">
    <location>
        <begin position="135"/>
        <end position="136"/>
    </location>
    <ligand>
        <name>S-adenosyl-L-methionine</name>
        <dbReference type="ChEBI" id="CHEBI:59789"/>
    </ligand>
</feature>
<comment type="caution">
    <text evidence="7">The sequence shown here is derived from an EMBL/GenBank/DDBJ whole genome shotgun (WGS) entry which is preliminary data.</text>
</comment>
<evidence type="ECO:0000256" key="2">
    <source>
        <dbReference type="ARBA" id="ARBA00022552"/>
    </source>
</evidence>
<evidence type="ECO:0000256" key="3">
    <source>
        <dbReference type="ARBA" id="ARBA00022603"/>
    </source>
</evidence>
<evidence type="ECO:0000313" key="8">
    <source>
        <dbReference type="Proteomes" id="UP000537862"/>
    </source>
</evidence>
<dbReference type="GO" id="GO:0070043">
    <property type="term" value="F:rRNA (guanine-N7-)-methyltransferase activity"/>
    <property type="evidence" value="ECO:0007669"/>
    <property type="project" value="UniProtKB-UniRule"/>
</dbReference>
<keyword evidence="4 6" id="KW-0808">Transferase</keyword>
<keyword evidence="1 6" id="KW-0963">Cytoplasm</keyword>
<accession>A0A849P6C5</accession>
<evidence type="ECO:0000256" key="4">
    <source>
        <dbReference type="ARBA" id="ARBA00022679"/>
    </source>
</evidence>
<evidence type="ECO:0000313" key="7">
    <source>
        <dbReference type="EMBL" id="NOL52151.1"/>
    </source>
</evidence>
<dbReference type="PANTHER" id="PTHR31760">
    <property type="entry name" value="S-ADENOSYL-L-METHIONINE-DEPENDENT METHYLTRANSFERASES SUPERFAMILY PROTEIN"/>
    <property type="match status" value="1"/>
</dbReference>
<feature type="binding site" evidence="6">
    <location>
        <position position="149"/>
    </location>
    <ligand>
        <name>S-adenosyl-L-methionine</name>
        <dbReference type="ChEBI" id="CHEBI:59789"/>
    </ligand>
</feature>
<feature type="binding site" evidence="6">
    <location>
        <position position="84"/>
    </location>
    <ligand>
        <name>S-adenosyl-L-methionine</name>
        <dbReference type="ChEBI" id="CHEBI:59789"/>
    </ligand>
</feature>
<keyword evidence="5 6" id="KW-0949">S-adenosyl-L-methionine</keyword>
<comment type="function">
    <text evidence="6">Specifically methylates the N7 position of guanine in position 527 of 16S rRNA.</text>
</comment>
<comment type="catalytic activity">
    <reaction evidence="6">
        <text>guanosine(527) in 16S rRNA + S-adenosyl-L-methionine = N(7)-methylguanosine(527) in 16S rRNA + S-adenosyl-L-homocysteine</text>
        <dbReference type="Rhea" id="RHEA:42732"/>
        <dbReference type="Rhea" id="RHEA-COMP:10209"/>
        <dbReference type="Rhea" id="RHEA-COMP:10210"/>
        <dbReference type="ChEBI" id="CHEBI:57856"/>
        <dbReference type="ChEBI" id="CHEBI:59789"/>
        <dbReference type="ChEBI" id="CHEBI:74269"/>
        <dbReference type="ChEBI" id="CHEBI:74480"/>
        <dbReference type="EC" id="2.1.1.170"/>
    </reaction>
</comment>
<evidence type="ECO:0000256" key="6">
    <source>
        <dbReference type="HAMAP-Rule" id="MF_00074"/>
    </source>
</evidence>
<keyword evidence="3 6" id="KW-0489">Methyltransferase</keyword>